<gene>
    <name evidence="1" type="ORF">SNAT2548_LOCUS32299</name>
</gene>
<dbReference type="AlphaFoldDB" id="A0A812UKL9"/>
<proteinExistence type="predicted"/>
<organism evidence="1 2">
    <name type="scientific">Symbiodinium natans</name>
    <dbReference type="NCBI Taxonomy" id="878477"/>
    <lineage>
        <taxon>Eukaryota</taxon>
        <taxon>Sar</taxon>
        <taxon>Alveolata</taxon>
        <taxon>Dinophyceae</taxon>
        <taxon>Suessiales</taxon>
        <taxon>Symbiodiniaceae</taxon>
        <taxon>Symbiodinium</taxon>
    </lineage>
</organism>
<name>A0A812UKL9_9DINO</name>
<evidence type="ECO:0000313" key="1">
    <source>
        <dbReference type="EMBL" id="CAE7568564.1"/>
    </source>
</evidence>
<keyword evidence="2" id="KW-1185">Reference proteome</keyword>
<dbReference type="Proteomes" id="UP000604046">
    <property type="component" value="Unassembled WGS sequence"/>
</dbReference>
<comment type="caution">
    <text evidence="1">The sequence shown here is derived from an EMBL/GenBank/DDBJ whole genome shotgun (WGS) entry which is preliminary data.</text>
</comment>
<evidence type="ECO:0000313" key="2">
    <source>
        <dbReference type="Proteomes" id="UP000604046"/>
    </source>
</evidence>
<protein>
    <submittedName>
        <fullName evidence="1">Uncharacterized protein</fullName>
    </submittedName>
</protein>
<dbReference type="EMBL" id="CAJNDS010002703">
    <property type="protein sequence ID" value="CAE7568564.1"/>
    <property type="molecule type" value="Genomic_DNA"/>
</dbReference>
<sequence length="110" mass="11460">MRVLGEAHGPQTHKVEELATPRSLPCKAVHGVRTPNSAAKSCIFRGGGACEGLGDACREHPGYSSPGGQPDLLQQGERPVRLPACYVFAELGLFQLGQAILAGTPGTCHA</sequence>
<reference evidence="1" key="1">
    <citation type="submission" date="2021-02" db="EMBL/GenBank/DDBJ databases">
        <authorList>
            <person name="Dougan E. K."/>
            <person name="Rhodes N."/>
            <person name="Thang M."/>
            <person name="Chan C."/>
        </authorList>
    </citation>
    <scope>NUCLEOTIDE SEQUENCE</scope>
</reference>
<accession>A0A812UKL9</accession>